<name>A5AUG0_VITVI</name>
<dbReference type="InterPro" id="IPR045358">
    <property type="entry name" value="Ty3_capsid"/>
</dbReference>
<reference evidence="3" key="1">
    <citation type="journal article" date="2007" name="PLoS ONE">
        <title>The first genome sequence of an elite grapevine cultivar (Pinot noir Vitis vinifera L.): coping with a highly heterozygous genome.</title>
        <authorList>
            <person name="Velasco R."/>
            <person name="Zharkikh A."/>
            <person name="Troggio M."/>
            <person name="Cartwright D.A."/>
            <person name="Cestaro A."/>
            <person name="Pruss D."/>
            <person name="Pindo M."/>
            <person name="FitzGerald L.M."/>
            <person name="Vezzulli S."/>
            <person name="Reid J."/>
            <person name="Malacarne G."/>
            <person name="Iliev D."/>
            <person name="Coppola G."/>
            <person name="Wardell B."/>
            <person name="Micheletti D."/>
            <person name="Macalma T."/>
            <person name="Facci M."/>
            <person name="Mitchell J.T."/>
            <person name="Perazzolli M."/>
            <person name="Eldredge G."/>
            <person name="Gatto P."/>
            <person name="Oyzerski R."/>
            <person name="Moretto M."/>
            <person name="Gutin N."/>
            <person name="Stefanini M."/>
            <person name="Chen Y."/>
            <person name="Segala C."/>
            <person name="Davenport C."/>
            <person name="Dematte L."/>
            <person name="Mraz A."/>
            <person name="Battilana J."/>
            <person name="Stormo K."/>
            <person name="Costa F."/>
            <person name="Tao Q."/>
            <person name="Si-Ammour A."/>
            <person name="Harkins T."/>
            <person name="Lackey A."/>
            <person name="Perbost C."/>
            <person name="Taillon B."/>
            <person name="Stella A."/>
            <person name="Solovyev V."/>
            <person name="Fawcett J.A."/>
            <person name="Sterck L."/>
            <person name="Vandepoele K."/>
            <person name="Grando S.M."/>
            <person name="Toppo S."/>
            <person name="Moser C."/>
            <person name="Lanchbury J."/>
            <person name="Bogden R."/>
            <person name="Skolnick M."/>
            <person name="Sgaramella V."/>
            <person name="Bhatnagar S.K."/>
            <person name="Fontana P."/>
            <person name="Gutin A."/>
            <person name="Van de Peer Y."/>
            <person name="Salamini F."/>
            <person name="Viola R."/>
        </authorList>
    </citation>
    <scope>NUCLEOTIDE SEQUENCE</scope>
</reference>
<dbReference type="EMBL" id="AM436045">
    <property type="protein sequence ID" value="CAN67155.1"/>
    <property type="molecule type" value="Genomic_DNA"/>
</dbReference>
<dbReference type="PROSITE" id="PS50013">
    <property type="entry name" value="CHROMO_2"/>
    <property type="match status" value="1"/>
</dbReference>
<proteinExistence type="predicted"/>
<organism evidence="3">
    <name type="scientific">Vitis vinifera</name>
    <name type="common">Grape</name>
    <dbReference type="NCBI Taxonomy" id="29760"/>
    <lineage>
        <taxon>Eukaryota</taxon>
        <taxon>Viridiplantae</taxon>
        <taxon>Streptophyta</taxon>
        <taxon>Embryophyta</taxon>
        <taxon>Tracheophyta</taxon>
        <taxon>Spermatophyta</taxon>
        <taxon>Magnoliopsida</taxon>
        <taxon>eudicotyledons</taxon>
        <taxon>Gunneridae</taxon>
        <taxon>Pentapetalae</taxon>
        <taxon>rosids</taxon>
        <taxon>Vitales</taxon>
        <taxon>Vitaceae</taxon>
        <taxon>Viteae</taxon>
        <taxon>Vitis</taxon>
    </lineage>
</organism>
<sequence>MSGSNVEETSEQTRGREAEPTARGRGRGKKDTSRDVVANMEARHPGRGGLDRARHGEGLRGSKGVDPRPSEGVLVSQVQPVSHEEFVSFQGKVLSMLASIESRIEALATQMESRDQEVRQELAIYKVVVSARVMATQGASRVEVPKPQGFSGKRDAKELDNFLWHMERYFEAIALTDEAAKVRTTTFYLTDTATLWWRRRFADMEKGICTIETWEDFRREIKRQFYPEDVAYLARKNMRRLKHTGSIRDYVKEFSSLMLEIPNMTQEELLFNFMDNLQGWAEQELRRRGVQDLATAMAVAESLTDYKRGDFSKVESLEDSHAMGGGDEVPRDHNAPKKGLGKTSNVREGRDKAEMKEFTPKIKCFLCDEEGAQCHDRGEGEDEAHMGSMQLLSALQFNPKPSTPKTSLLAGVQVKEEKGERAEVARTYMEEGKRKQHSKHRKRTGLHLSEASREKEVKNILAERVTRRQGVPPVIEYLVRWKGLPKRQVSWEHADALRKFWKHIEKFQNEATTRTLTA</sequence>
<evidence type="ECO:0000256" key="1">
    <source>
        <dbReference type="SAM" id="MobiDB-lite"/>
    </source>
</evidence>
<accession>A5AUG0</accession>
<feature type="region of interest" description="Disordered" evidence="1">
    <location>
        <begin position="1"/>
        <end position="71"/>
    </location>
</feature>
<feature type="region of interest" description="Disordered" evidence="1">
    <location>
        <begin position="317"/>
        <end position="353"/>
    </location>
</feature>
<dbReference type="InterPro" id="IPR016197">
    <property type="entry name" value="Chromo-like_dom_sf"/>
</dbReference>
<dbReference type="InterPro" id="IPR023780">
    <property type="entry name" value="Chromo_domain"/>
</dbReference>
<feature type="compositionally biased region" description="Basic and acidic residues" evidence="1">
    <location>
        <begin position="41"/>
        <end position="69"/>
    </location>
</feature>
<dbReference type="InterPro" id="IPR000953">
    <property type="entry name" value="Chromo/chromo_shadow_dom"/>
</dbReference>
<dbReference type="Pfam" id="PF00385">
    <property type="entry name" value="Chromo"/>
    <property type="match status" value="1"/>
</dbReference>
<feature type="domain" description="Chromo" evidence="2">
    <location>
        <begin position="455"/>
        <end position="518"/>
    </location>
</feature>
<gene>
    <name evidence="3" type="ORF">VITISV_039491</name>
</gene>
<feature type="compositionally biased region" description="Basic and acidic residues" evidence="1">
    <location>
        <begin position="11"/>
        <end position="22"/>
    </location>
</feature>
<dbReference type="AlphaFoldDB" id="A5AUG0"/>
<evidence type="ECO:0000313" key="3">
    <source>
        <dbReference type="EMBL" id="CAN67155.1"/>
    </source>
</evidence>
<dbReference type="SMART" id="SM00298">
    <property type="entry name" value="CHROMO"/>
    <property type="match status" value="1"/>
</dbReference>
<evidence type="ECO:0000259" key="2">
    <source>
        <dbReference type="PROSITE" id="PS50013"/>
    </source>
</evidence>
<dbReference type="SUPFAM" id="SSF54160">
    <property type="entry name" value="Chromo domain-like"/>
    <property type="match status" value="1"/>
</dbReference>
<dbReference type="Gene3D" id="2.40.50.40">
    <property type="match status" value="1"/>
</dbReference>
<dbReference type="Pfam" id="PF19259">
    <property type="entry name" value="Ty3_capsid"/>
    <property type="match status" value="1"/>
</dbReference>
<protein>
    <recommendedName>
        <fullName evidence="2">Chromo domain-containing protein</fullName>
    </recommendedName>
</protein>